<dbReference type="OrthoDB" id="5358959at2759"/>
<feature type="signal peptide" evidence="2">
    <location>
        <begin position="1"/>
        <end position="16"/>
    </location>
</feature>
<evidence type="ECO:0000256" key="1">
    <source>
        <dbReference type="SAM" id="MobiDB-lite"/>
    </source>
</evidence>
<feature type="compositionally biased region" description="Low complexity" evidence="1">
    <location>
        <begin position="194"/>
        <end position="214"/>
    </location>
</feature>
<dbReference type="AlphaFoldDB" id="A0A0D7BGZ2"/>
<evidence type="ECO:0000256" key="2">
    <source>
        <dbReference type="SAM" id="SignalP"/>
    </source>
</evidence>
<evidence type="ECO:0000313" key="4">
    <source>
        <dbReference type="Proteomes" id="UP000054007"/>
    </source>
</evidence>
<accession>A0A0D7BGZ2</accession>
<feature type="region of interest" description="Disordered" evidence="1">
    <location>
        <begin position="186"/>
        <end position="217"/>
    </location>
</feature>
<sequence length="242" mass="24799">MFSSLVLLLSVSSVLAAIPSPRIKSGRYARREDGRITALLRQANHMRSDDGALLARQAGGSCQTGYLACDDGSGCCPIGEYCGEWDGLLGCCPIGETCQANPDQECNYQGYSLCDNKEFCCPTGDVCYYDSTNAPACGTPGGSGDFSLTSGLSSATGGHLSGFSSPSIPSFTSKFSLSSSTAIGAASPSTTTPTLHSGGDSSSESSSDLPSSTPDRLPDGAMSVCTNTFVLVGSVFGVLLLQ</sequence>
<evidence type="ECO:0008006" key="5">
    <source>
        <dbReference type="Google" id="ProtNLM"/>
    </source>
</evidence>
<organism evidence="3 4">
    <name type="scientific">Cylindrobasidium torrendii FP15055 ss-10</name>
    <dbReference type="NCBI Taxonomy" id="1314674"/>
    <lineage>
        <taxon>Eukaryota</taxon>
        <taxon>Fungi</taxon>
        <taxon>Dikarya</taxon>
        <taxon>Basidiomycota</taxon>
        <taxon>Agaricomycotina</taxon>
        <taxon>Agaricomycetes</taxon>
        <taxon>Agaricomycetidae</taxon>
        <taxon>Agaricales</taxon>
        <taxon>Marasmiineae</taxon>
        <taxon>Physalacriaceae</taxon>
        <taxon>Cylindrobasidium</taxon>
    </lineage>
</organism>
<dbReference type="Proteomes" id="UP000054007">
    <property type="component" value="Unassembled WGS sequence"/>
</dbReference>
<gene>
    <name evidence="3" type="ORF">CYLTODRAFT_420747</name>
</gene>
<evidence type="ECO:0000313" key="3">
    <source>
        <dbReference type="EMBL" id="KIY69349.1"/>
    </source>
</evidence>
<keyword evidence="2" id="KW-0732">Signal</keyword>
<protein>
    <recommendedName>
        <fullName evidence="5">Granulins domain-containing protein</fullName>
    </recommendedName>
</protein>
<dbReference type="EMBL" id="KN880485">
    <property type="protein sequence ID" value="KIY69349.1"/>
    <property type="molecule type" value="Genomic_DNA"/>
</dbReference>
<keyword evidence="4" id="KW-1185">Reference proteome</keyword>
<feature type="chain" id="PRO_5002317062" description="Granulins domain-containing protein" evidence="2">
    <location>
        <begin position="17"/>
        <end position="242"/>
    </location>
</feature>
<dbReference type="STRING" id="1314674.A0A0D7BGZ2"/>
<name>A0A0D7BGZ2_9AGAR</name>
<reference evidence="3 4" key="1">
    <citation type="journal article" date="2015" name="Fungal Genet. Biol.">
        <title>Evolution of novel wood decay mechanisms in Agaricales revealed by the genome sequences of Fistulina hepatica and Cylindrobasidium torrendii.</title>
        <authorList>
            <person name="Floudas D."/>
            <person name="Held B.W."/>
            <person name="Riley R."/>
            <person name="Nagy L.G."/>
            <person name="Koehler G."/>
            <person name="Ransdell A.S."/>
            <person name="Younus H."/>
            <person name="Chow J."/>
            <person name="Chiniquy J."/>
            <person name="Lipzen A."/>
            <person name="Tritt A."/>
            <person name="Sun H."/>
            <person name="Haridas S."/>
            <person name="LaButti K."/>
            <person name="Ohm R.A."/>
            <person name="Kues U."/>
            <person name="Blanchette R.A."/>
            <person name="Grigoriev I.V."/>
            <person name="Minto R.E."/>
            <person name="Hibbett D.S."/>
        </authorList>
    </citation>
    <scope>NUCLEOTIDE SEQUENCE [LARGE SCALE GENOMIC DNA]</scope>
    <source>
        <strain evidence="3 4">FP15055 ss-10</strain>
    </source>
</reference>
<proteinExistence type="predicted"/>